<reference evidence="4 5" key="1">
    <citation type="submission" date="2017-03" db="EMBL/GenBank/DDBJ databases">
        <title>WGS assembly of Porphyra umbilicalis.</title>
        <authorList>
            <person name="Brawley S.H."/>
            <person name="Blouin N.A."/>
            <person name="Ficko-Blean E."/>
            <person name="Wheeler G.L."/>
            <person name="Lohr M."/>
            <person name="Goodson H.V."/>
            <person name="Jenkins J.W."/>
            <person name="Blaby-Haas C.E."/>
            <person name="Helliwell K.E."/>
            <person name="Chan C."/>
            <person name="Marriage T."/>
            <person name="Bhattacharya D."/>
            <person name="Klein A.S."/>
            <person name="Badis Y."/>
            <person name="Brodie J."/>
            <person name="Cao Y."/>
            <person name="Collen J."/>
            <person name="Dittami S.M."/>
            <person name="Gachon C.M."/>
            <person name="Green B.R."/>
            <person name="Karpowicz S."/>
            <person name="Kim J.W."/>
            <person name="Kudahl U."/>
            <person name="Lin S."/>
            <person name="Michel G."/>
            <person name="Mittag M."/>
            <person name="Olson B.J."/>
            <person name="Pangilinan J."/>
            <person name="Peng Y."/>
            <person name="Qiu H."/>
            <person name="Shu S."/>
            <person name="Singer J.T."/>
            <person name="Smith A.G."/>
            <person name="Sprecher B.N."/>
            <person name="Wagner V."/>
            <person name="Wang W."/>
            <person name="Wang Z.-Y."/>
            <person name="Yan J."/>
            <person name="Yarish C."/>
            <person name="Zoeuner-Riek S."/>
            <person name="Zhuang Y."/>
            <person name="Zou Y."/>
            <person name="Lindquist E.A."/>
            <person name="Grimwood J."/>
            <person name="Barry K."/>
            <person name="Rokhsar D.S."/>
            <person name="Schmutz J."/>
            <person name="Stiller J.W."/>
            <person name="Grossman A.R."/>
            <person name="Prochnik S.E."/>
        </authorList>
    </citation>
    <scope>NUCLEOTIDE SEQUENCE [LARGE SCALE GENOMIC DNA]</scope>
    <source>
        <strain evidence="4">4086291</strain>
    </source>
</reference>
<feature type="compositionally biased region" description="Basic and acidic residues" evidence="2">
    <location>
        <begin position="139"/>
        <end position="155"/>
    </location>
</feature>
<feature type="compositionally biased region" description="Basic and acidic residues" evidence="2">
    <location>
        <begin position="168"/>
        <end position="178"/>
    </location>
</feature>
<feature type="region of interest" description="Disordered" evidence="2">
    <location>
        <begin position="198"/>
        <end position="223"/>
    </location>
</feature>
<feature type="transmembrane region" description="Helical" evidence="3">
    <location>
        <begin position="445"/>
        <end position="472"/>
    </location>
</feature>
<dbReference type="GO" id="GO:0005737">
    <property type="term" value="C:cytoplasm"/>
    <property type="evidence" value="ECO:0007669"/>
    <property type="project" value="TreeGrafter"/>
</dbReference>
<dbReference type="Gene3D" id="1.25.40.480">
    <property type="match status" value="1"/>
</dbReference>
<keyword evidence="5" id="KW-1185">Reference proteome</keyword>
<name>A0A1X6NQF7_PORUM</name>
<dbReference type="Proteomes" id="UP000218209">
    <property type="component" value="Unassembled WGS sequence"/>
</dbReference>
<dbReference type="Pfam" id="PF05291">
    <property type="entry name" value="Bystin"/>
    <property type="match status" value="1"/>
</dbReference>
<feature type="compositionally biased region" description="Low complexity" evidence="2">
    <location>
        <begin position="98"/>
        <end position="110"/>
    </location>
</feature>
<gene>
    <name evidence="4" type="ORF">BU14_0652s0004</name>
</gene>
<protein>
    <recommendedName>
        <fullName evidence="6">Bystin</fullName>
    </recommendedName>
</protein>
<evidence type="ECO:0000256" key="2">
    <source>
        <dbReference type="SAM" id="MobiDB-lite"/>
    </source>
</evidence>
<dbReference type="PANTHER" id="PTHR12821">
    <property type="entry name" value="BYSTIN"/>
    <property type="match status" value="1"/>
</dbReference>
<feature type="compositionally biased region" description="Gly residues" evidence="2">
    <location>
        <begin position="198"/>
        <end position="212"/>
    </location>
</feature>
<dbReference type="PANTHER" id="PTHR12821:SF0">
    <property type="entry name" value="BYSTIN"/>
    <property type="match status" value="1"/>
</dbReference>
<dbReference type="EMBL" id="KV919200">
    <property type="protein sequence ID" value="OSX70838.1"/>
    <property type="molecule type" value="Genomic_DNA"/>
</dbReference>
<keyword evidence="3" id="KW-1133">Transmembrane helix</keyword>
<comment type="similarity">
    <text evidence="1">Belongs to the bystin family.</text>
</comment>
<dbReference type="GO" id="GO:0030688">
    <property type="term" value="C:preribosome, small subunit precursor"/>
    <property type="evidence" value="ECO:0007669"/>
    <property type="project" value="TreeGrafter"/>
</dbReference>
<proteinExistence type="inferred from homology"/>
<evidence type="ECO:0000313" key="4">
    <source>
        <dbReference type="EMBL" id="OSX70838.1"/>
    </source>
</evidence>
<keyword evidence="3" id="KW-0812">Transmembrane</keyword>
<organism evidence="4 5">
    <name type="scientific">Porphyra umbilicalis</name>
    <name type="common">Purple laver</name>
    <name type="synonym">Red alga</name>
    <dbReference type="NCBI Taxonomy" id="2786"/>
    <lineage>
        <taxon>Eukaryota</taxon>
        <taxon>Rhodophyta</taxon>
        <taxon>Bangiophyceae</taxon>
        <taxon>Bangiales</taxon>
        <taxon>Bangiaceae</taxon>
        <taxon>Porphyra</taxon>
    </lineage>
</organism>
<evidence type="ECO:0000256" key="3">
    <source>
        <dbReference type="SAM" id="Phobius"/>
    </source>
</evidence>
<feature type="region of interest" description="Disordered" evidence="2">
    <location>
        <begin position="1"/>
        <end position="182"/>
    </location>
</feature>
<feature type="compositionally biased region" description="Acidic residues" evidence="2">
    <location>
        <begin position="213"/>
        <end position="223"/>
    </location>
</feature>
<sequence length="574" mass="59976">MKTKKRTRLVATAGPASVRYSDKASRPTHQAPLGDAIDAATDAVAGAAARDAERRKRRKVAETADARRAARAARSGGGKGAWSAGPPASMGPKKAKAKAAAAAAAAAAAGDNDDDSDGGGGGEDGADDAGVLDAGMTEKILRAAREQRDDDRTEEAAAGAARRARRVAAAEERRRADSDGDGAGAALFLGAASAGDGGGGGAAAAGGGGADGGDGDGDGDGGDEEFAYLDPDTITAEDEAALALFAGPAAAPRRNLADLILEKIREKEERDARVAAAAAAAADAAGEVDEAAAAAAAAKRAADAKITTVYRAVGEVLQHYKSGKVPKAFKIIPSLKDWERVVLLTRPDAWSPAAVFVGTRLFVSALKPRGVERFLRNVLLPHVLEDIAANKRLNFHLYQALKKAVYKPEAFNKGILFPLVDASSATTLREATIVASALVRVSLPMLHAAAALVHVAGLPYSGVASIFIRVLLDKKYSLPYRVIDEVVDHFCRAEADTRELPVLWHQALLTLARRYKAQITRPQKERLKRLLRVHGHPAMTPEVRRELFSSRSRGEAVDPDANAIAAEMADVVMA</sequence>
<evidence type="ECO:0008006" key="6">
    <source>
        <dbReference type="Google" id="ProtNLM"/>
    </source>
</evidence>
<dbReference type="GO" id="GO:0006364">
    <property type="term" value="P:rRNA processing"/>
    <property type="evidence" value="ECO:0007669"/>
    <property type="project" value="TreeGrafter"/>
</dbReference>
<evidence type="ECO:0000313" key="5">
    <source>
        <dbReference type="Proteomes" id="UP000218209"/>
    </source>
</evidence>
<dbReference type="OrthoDB" id="2192561at2759"/>
<feature type="compositionally biased region" description="Basic and acidic residues" evidence="2">
    <location>
        <begin position="50"/>
        <end position="68"/>
    </location>
</feature>
<evidence type="ECO:0000256" key="1">
    <source>
        <dbReference type="ARBA" id="ARBA00007114"/>
    </source>
</evidence>
<dbReference type="AlphaFoldDB" id="A0A1X6NQF7"/>
<feature type="compositionally biased region" description="Low complexity" evidence="2">
    <location>
        <begin position="34"/>
        <end position="49"/>
    </location>
</feature>
<dbReference type="InterPro" id="IPR007955">
    <property type="entry name" value="Bystin"/>
</dbReference>
<accession>A0A1X6NQF7</accession>
<keyword evidence="3" id="KW-0472">Membrane</keyword>
<dbReference type="GO" id="GO:0005730">
    <property type="term" value="C:nucleolus"/>
    <property type="evidence" value="ECO:0007669"/>
    <property type="project" value="TreeGrafter"/>
</dbReference>
<dbReference type="GO" id="GO:0030515">
    <property type="term" value="F:snoRNA binding"/>
    <property type="evidence" value="ECO:0007669"/>
    <property type="project" value="TreeGrafter"/>
</dbReference>